<evidence type="ECO:0000313" key="1">
    <source>
        <dbReference type="EMBL" id="OCT76831.1"/>
    </source>
</evidence>
<evidence type="ECO:0000313" key="2">
    <source>
        <dbReference type="Proteomes" id="UP000694892"/>
    </source>
</evidence>
<dbReference type="Proteomes" id="UP000694892">
    <property type="component" value="Chromosome 6L"/>
</dbReference>
<proteinExistence type="predicted"/>
<name>A0A974HGN5_XENLA</name>
<sequence>MEGEPKHQQIKSNKIIAKKKNPTVREPRIGISPISSCCTTRPSIVPVIFGSRRFLGVVVLQELPDSWKGEFF</sequence>
<organism evidence="1 2">
    <name type="scientific">Xenopus laevis</name>
    <name type="common">African clawed frog</name>
    <dbReference type="NCBI Taxonomy" id="8355"/>
    <lineage>
        <taxon>Eukaryota</taxon>
        <taxon>Metazoa</taxon>
        <taxon>Chordata</taxon>
        <taxon>Craniata</taxon>
        <taxon>Vertebrata</taxon>
        <taxon>Euteleostomi</taxon>
        <taxon>Amphibia</taxon>
        <taxon>Batrachia</taxon>
        <taxon>Anura</taxon>
        <taxon>Pipoidea</taxon>
        <taxon>Pipidae</taxon>
        <taxon>Xenopodinae</taxon>
        <taxon>Xenopus</taxon>
        <taxon>Xenopus</taxon>
    </lineage>
</organism>
<gene>
    <name evidence="1" type="ORF">XELAEV_18032035mg</name>
</gene>
<protein>
    <submittedName>
        <fullName evidence="1">Uncharacterized protein</fullName>
    </submittedName>
</protein>
<accession>A0A974HGN5</accession>
<reference evidence="2" key="1">
    <citation type="journal article" date="2016" name="Nature">
        <title>Genome evolution in the allotetraploid frog Xenopus laevis.</title>
        <authorList>
            <person name="Session A.M."/>
            <person name="Uno Y."/>
            <person name="Kwon T."/>
            <person name="Chapman J.A."/>
            <person name="Toyoda A."/>
            <person name="Takahashi S."/>
            <person name="Fukui A."/>
            <person name="Hikosaka A."/>
            <person name="Suzuki A."/>
            <person name="Kondo M."/>
            <person name="van Heeringen S.J."/>
            <person name="Quigley I."/>
            <person name="Heinz S."/>
            <person name="Ogino H."/>
            <person name="Ochi H."/>
            <person name="Hellsten U."/>
            <person name="Lyons J.B."/>
            <person name="Simakov O."/>
            <person name="Putnam N."/>
            <person name="Stites J."/>
            <person name="Kuroki Y."/>
            <person name="Tanaka T."/>
            <person name="Michiue T."/>
            <person name="Watanabe M."/>
            <person name="Bogdanovic O."/>
            <person name="Lister R."/>
            <person name="Georgiou G."/>
            <person name="Paranjpe S.S."/>
            <person name="van Kruijsbergen I."/>
            <person name="Shu S."/>
            <person name="Carlson J."/>
            <person name="Kinoshita T."/>
            <person name="Ohta Y."/>
            <person name="Mawaribuchi S."/>
            <person name="Jenkins J."/>
            <person name="Grimwood J."/>
            <person name="Schmutz J."/>
            <person name="Mitros T."/>
            <person name="Mozaffari S.V."/>
            <person name="Suzuki Y."/>
            <person name="Haramoto Y."/>
            <person name="Yamamoto T.S."/>
            <person name="Takagi C."/>
            <person name="Heald R."/>
            <person name="Miller K."/>
            <person name="Haudenschild C."/>
            <person name="Kitzman J."/>
            <person name="Nakayama T."/>
            <person name="Izutsu Y."/>
            <person name="Robert J."/>
            <person name="Fortriede J."/>
            <person name="Burns K."/>
            <person name="Lotay V."/>
            <person name="Karimi K."/>
            <person name="Yasuoka Y."/>
            <person name="Dichmann D.S."/>
            <person name="Flajnik M.F."/>
            <person name="Houston D.W."/>
            <person name="Shendure J."/>
            <person name="DuPasquier L."/>
            <person name="Vize P.D."/>
            <person name="Zorn A.M."/>
            <person name="Ito M."/>
            <person name="Marcotte E.M."/>
            <person name="Wallingford J.B."/>
            <person name="Ito Y."/>
            <person name="Asashima M."/>
            <person name="Ueno N."/>
            <person name="Matsuda Y."/>
            <person name="Veenstra G.J."/>
            <person name="Fujiyama A."/>
            <person name="Harland R.M."/>
            <person name="Taira M."/>
            <person name="Rokhsar D.S."/>
        </authorList>
    </citation>
    <scope>NUCLEOTIDE SEQUENCE [LARGE SCALE GENOMIC DNA]</scope>
    <source>
        <strain evidence="2">J</strain>
    </source>
</reference>
<dbReference type="AlphaFoldDB" id="A0A974HGN5"/>
<dbReference type="EMBL" id="CM004476">
    <property type="protein sequence ID" value="OCT76831.1"/>
    <property type="molecule type" value="Genomic_DNA"/>
</dbReference>